<dbReference type="PANTHER" id="PTHR43132">
    <property type="entry name" value="ARSENICAL RESISTANCE OPERON REPRESSOR ARSR-RELATED"/>
    <property type="match status" value="1"/>
</dbReference>
<proteinExistence type="predicted"/>
<reference evidence="5" key="1">
    <citation type="journal article" date="2014" name="Int. J. Syst. Evol. Microbiol.">
        <title>Complete genome sequence of Corynebacterium casei LMG S-19264T (=DSM 44701T), isolated from a smear-ripened cheese.</title>
        <authorList>
            <consortium name="US DOE Joint Genome Institute (JGI-PGF)"/>
            <person name="Walter F."/>
            <person name="Albersmeier A."/>
            <person name="Kalinowski J."/>
            <person name="Ruckert C."/>
        </authorList>
    </citation>
    <scope>NUCLEOTIDE SEQUENCE</scope>
    <source>
        <strain evidence="5">CGMCC 4.7306</strain>
    </source>
</reference>
<keyword evidence="1" id="KW-0805">Transcription regulation</keyword>
<dbReference type="GO" id="GO:0003700">
    <property type="term" value="F:DNA-binding transcription factor activity"/>
    <property type="evidence" value="ECO:0007669"/>
    <property type="project" value="InterPro"/>
</dbReference>
<dbReference type="InterPro" id="IPR011991">
    <property type="entry name" value="ArsR-like_HTH"/>
</dbReference>
<dbReference type="SMART" id="SM00418">
    <property type="entry name" value="HTH_ARSR"/>
    <property type="match status" value="1"/>
</dbReference>
<organism evidence="5 6">
    <name type="scientific">Microlunatus endophyticus</name>
    <dbReference type="NCBI Taxonomy" id="1716077"/>
    <lineage>
        <taxon>Bacteria</taxon>
        <taxon>Bacillati</taxon>
        <taxon>Actinomycetota</taxon>
        <taxon>Actinomycetes</taxon>
        <taxon>Propionibacteriales</taxon>
        <taxon>Propionibacteriaceae</taxon>
        <taxon>Microlunatus</taxon>
    </lineage>
</organism>
<keyword evidence="3" id="KW-0804">Transcription</keyword>
<dbReference type="InterPro" id="IPR036388">
    <property type="entry name" value="WH-like_DNA-bd_sf"/>
</dbReference>
<dbReference type="Gene3D" id="1.10.10.10">
    <property type="entry name" value="Winged helix-like DNA-binding domain superfamily/Winged helix DNA-binding domain"/>
    <property type="match status" value="1"/>
</dbReference>
<dbReference type="CDD" id="cd00090">
    <property type="entry name" value="HTH_ARSR"/>
    <property type="match status" value="1"/>
</dbReference>
<dbReference type="PANTHER" id="PTHR43132:SF8">
    <property type="entry name" value="HTH-TYPE TRANSCRIPTIONAL REGULATOR KMTR"/>
    <property type="match status" value="1"/>
</dbReference>
<evidence type="ECO:0000256" key="3">
    <source>
        <dbReference type="ARBA" id="ARBA00023163"/>
    </source>
</evidence>
<dbReference type="EMBL" id="BMMZ01000014">
    <property type="protein sequence ID" value="GGL79230.1"/>
    <property type="molecule type" value="Genomic_DNA"/>
</dbReference>
<accession>A0A917W917</accession>
<dbReference type="Proteomes" id="UP000613840">
    <property type="component" value="Unassembled WGS sequence"/>
</dbReference>
<evidence type="ECO:0000256" key="2">
    <source>
        <dbReference type="ARBA" id="ARBA00023125"/>
    </source>
</evidence>
<evidence type="ECO:0000313" key="5">
    <source>
        <dbReference type="EMBL" id="GGL79230.1"/>
    </source>
</evidence>
<feature type="domain" description="HTH arsR-type" evidence="4">
    <location>
        <begin position="191"/>
        <end position="265"/>
    </location>
</feature>
<dbReference type="SUPFAM" id="SSF46785">
    <property type="entry name" value="Winged helix' DNA-binding domain"/>
    <property type="match status" value="1"/>
</dbReference>
<gene>
    <name evidence="5" type="ORF">GCM10011575_42040</name>
</gene>
<evidence type="ECO:0000313" key="6">
    <source>
        <dbReference type="Proteomes" id="UP000613840"/>
    </source>
</evidence>
<dbReference type="GO" id="GO:0003677">
    <property type="term" value="F:DNA binding"/>
    <property type="evidence" value="ECO:0007669"/>
    <property type="project" value="UniProtKB-KW"/>
</dbReference>
<keyword evidence="6" id="KW-1185">Reference proteome</keyword>
<dbReference type="AlphaFoldDB" id="A0A917W917"/>
<keyword evidence="2" id="KW-0238">DNA-binding</keyword>
<dbReference type="InterPro" id="IPR001845">
    <property type="entry name" value="HTH_ArsR_DNA-bd_dom"/>
</dbReference>
<comment type="caution">
    <text evidence="5">The sequence shown here is derived from an EMBL/GenBank/DDBJ whole genome shotgun (WGS) entry which is preliminary data.</text>
</comment>
<protein>
    <submittedName>
        <fullName evidence="5">Transcriptional regulator</fullName>
    </submittedName>
</protein>
<dbReference type="RefSeq" id="WP_188897525.1">
    <property type="nucleotide sequence ID" value="NZ_BMMZ01000014.1"/>
</dbReference>
<dbReference type="InterPro" id="IPR051011">
    <property type="entry name" value="Metal_resp_trans_reg"/>
</dbReference>
<reference evidence="5" key="2">
    <citation type="submission" date="2020-09" db="EMBL/GenBank/DDBJ databases">
        <authorList>
            <person name="Sun Q."/>
            <person name="Zhou Y."/>
        </authorList>
    </citation>
    <scope>NUCLEOTIDE SEQUENCE</scope>
    <source>
        <strain evidence="5">CGMCC 4.7306</strain>
    </source>
</reference>
<dbReference type="InterPro" id="IPR036390">
    <property type="entry name" value="WH_DNA-bd_sf"/>
</dbReference>
<sequence length="267" mass="29003">MQAVRRLSELAPDGPYFPDFLTPTATDLKQGIDTVAATPPRVVASQLELLARYRPVPSWVSALAERDLRPRRALARLLEIYSRIVLLPDHDQSAARIDADRSTRTAALETGGAPALFGSFPEYVMAWRHDELRIEIGVWQVNDLRGRGLTMVPSMFCWKRATGLADAELPPTVVFPVAHAAQRGGVDRSAALARLLGGHRAAVLMAAQGGATTTELAGWLQLAASTVSYHVATLRDSGLIDSRRDGQAIRHQPTQLGWCLIDGDAVV</sequence>
<name>A0A917W917_9ACTN</name>
<evidence type="ECO:0000259" key="4">
    <source>
        <dbReference type="SMART" id="SM00418"/>
    </source>
</evidence>
<evidence type="ECO:0000256" key="1">
    <source>
        <dbReference type="ARBA" id="ARBA00023015"/>
    </source>
</evidence>